<sequence length="119" mass="12827">MSQQAKSSPSRAPAVTNANTAPPPGTLSPQAPSTENPLVFEAGMRVLFTENQEARLAKPLMGPGQASEGRIFDIEEFDFTLSPGAEEWHSSQTTDGRAVYSTVDAVSAGVTIEFQKWDW</sequence>
<accession>A0A0C3M5H7</accession>
<evidence type="ECO:0000313" key="3">
    <source>
        <dbReference type="Proteomes" id="UP000054248"/>
    </source>
</evidence>
<dbReference type="EMBL" id="KN822989">
    <property type="protein sequence ID" value="KIO28892.1"/>
    <property type="molecule type" value="Genomic_DNA"/>
</dbReference>
<feature type="region of interest" description="Disordered" evidence="1">
    <location>
        <begin position="1"/>
        <end position="36"/>
    </location>
</feature>
<reference evidence="2 3" key="1">
    <citation type="submission" date="2014-04" db="EMBL/GenBank/DDBJ databases">
        <authorList>
            <consortium name="DOE Joint Genome Institute"/>
            <person name="Kuo A."/>
            <person name="Girlanda M."/>
            <person name="Perotto S."/>
            <person name="Kohler A."/>
            <person name="Nagy L.G."/>
            <person name="Floudas D."/>
            <person name="Copeland A."/>
            <person name="Barry K.W."/>
            <person name="Cichocki N."/>
            <person name="Veneault-Fourrey C."/>
            <person name="LaButti K."/>
            <person name="Lindquist E.A."/>
            <person name="Lipzen A."/>
            <person name="Lundell T."/>
            <person name="Morin E."/>
            <person name="Murat C."/>
            <person name="Sun H."/>
            <person name="Tunlid A."/>
            <person name="Henrissat B."/>
            <person name="Grigoriev I.V."/>
            <person name="Hibbett D.S."/>
            <person name="Martin F."/>
            <person name="Nordberg H.P."/>
            <person name="Cantor M.N."/>
            <person name="Hua S.X."/>
        </authorList>
    </citation>
    <scope>NUCLEOTIDE SEQUENCE [LARGE SCALE GENOMIC DNA]</scope>
    <source>
        <strain evidence="2 3">MUT 4182</strain>
    </source>
</reference>
<dbReference type="Proteomes" id="UP000054248">
    <property type="component" value="Unassembled WGS sequence"/>
</dbReference>
<proteinExistence type="predicted"/>
<protein>
    <submittedName>
        <fullName evidence="2">Uncharacterized protein</fullName>
    </submittedName>
</protein>
<dbReference type="OrthoDB" id="3240089at2759"/>
<organism evidence="2 3">
    <name type="scientific">Tulasnella calospora MUT 4182</name>
    <dbReference type="NCBI Taxonomy" id="1051891"/>
    <lineage>
        <taxon>Eukaryota</taxon>
        <taxon>Fungi</taxon>
        <taxon>Dikarya</taxon>
        <taxon>Basidiomycota</taxon>
        <taxon>Agaricomycotina</taxon>
        <taxon>Agaricomycetes</taxon>
        <taxon>Cantharellales</taxon>
        <taxon>Tulasnellaceae</taxon>
        <taxon>Tulasnella</taxon>
    </lineage>
</organism>
<gene>
    <name evidence="2" type="ORF">M407DRAFT_21969</name>
</gene>
<keyword evidence="3" id="KW-1185">Reference proteome</keyword>
<evidence type="ECO:0000256" key="1">
    <source>
        <dbReference type="SAM" id="MobiDB-lite"/>
    </source>
</evidence>
<feature type="compositionally biased region" description="Polar residues" evidence="1">
    <location>
        <begin position="1"/>
        <end position="10"/>
    </location>
</feature>
<feature type="compositionally biased region" description="Polar residues" evidence="1">
    <location>
        <begin position="27"/>
        <end position="36"/>
    </location>
</feature>
<reference evidence="3" key="2">
    <citation type="submission" date="2015-01" db="EMBL/GenBank/DDBJ databases">
        <title>Evolutionary Origins and Diversification of the Mycorrhizal Mutualists.</title>
        <authorList>
            <consortium name="DOE Joint Genome Institute"/>
            <consortium name="Mycorrhizal Genomics Consortium"/>
            <person name="Kohler A."/>
            <person name="Kuo A."/>
            <person name="Nagy L.G."/>
            <person name="Floudas D."/>
            <person name="Copeland A."/>
            <person name="Barry K.W."/>
            <person name="Cichocki N."/>
            <person name="Veneault-Fourrey C."/>
            <person name="LaButti K."/>
            <person name="Lindquist E.A."/>
            <person name="Lipzen A."/>
            <person name="Lundell T."/>
            <person name="Morin E."/>
            <person name="Murat C."/>
            <person name="Riley R."/>
            <person name="Ohm R."/>
            <person name="Sun H."/>
            <person name="Tunlid A."/>
            <person name="Henrissat B."/>
            <person name="Grigoriev I.V."/>
            <person name="Hibbett D.S."/>
            <person name="Martin F."/>
        </authorList>
    </citation>
    <scope>NUCLEOTIDE SEQUENCE [LARGE SCALE GENOMIC DNA]</scope>
    <source>
        <strain evidence="3">MUT 4182</strain>
    </source>
</reference>
<dbReference type="HOGENOM" id="CLU_2063203_0_0_1"/>
<dbReference type="AlphaFoldDB" id="A0A0C3M5H7"/>
<evidence type="ECO:0000313" key="2">
    <source>
        <dbReference type="EMBL" id="KIO28892.1"/>
    </source>
</evidence>
<name>A0A0C3M5H7_9AGAM</name>